<keyword evidence="3" id="KW-1185">Reference proteome</keyword>
<gene>
    <name evidence="2" type="ORF">Ciccas_011264</name>
</gene>
<evidence type="ECO:0000256" key="1">
    <source>
        <dbReference type="SAM" id="Phobius"/>
    </source>
</evidence>
<dbReference type="EMBL" id="JBJKFK010003174">
    <property type="protein sequence ID" value="KAL3310176.1"/>
    <property type="molecule type" value="Genomic_DNA"/>
</dbReference>
<dbReference type="AlphaFoldDB" id="A0ABD2PWH3"/>
<evidence type="ECO:0000313" key="2">
    <source>
        <dbReference type="EMBL" id="KAL3310176.1"/>
    </source>
</evidence>
<organism evidence="2 3">
    <name type="scientific">Cichlidogyrus casuarinus</name>
    <dbReference type="NCBI Taxonomy" id="1844966"/>
    <lineage>
        <taxon>Eukaryota</taxon>
        <taxon>Metazoa</taxon>
        <taxon>Spiralia</taxon>
        <taxon>Lophotrochozoa</taxon>
        <taxon>Platyhelminthes</taxon>
        <taxon>Monogenea</taxon>
        <taxon>Monopisthocotylea</taxon>
        <taxon>Dactylogyridea</taxon>
        <taxon>Ancyrocephalidae</taxon>
        <taxon>Cichlidogyrus</taxon>
    </lineage>
</organism>
<sequence length="315" mass="33146">HVDAVVEAAAAEDAAVAADMEVSARAAEAMEDTAATTVTAVATTVVTVTAVDTVVAVVSSTAAAMDGNRAVAVTTAAVTTVATTEPADPVTSPSAVKVEHTVADTMEPPTTEAVATAIMEAVRTATMEDTTAAMVDMAATDTATVVTTVVAVVAAAALAVANLLSMLHQHPQTRLSMEMDKNGLWHHVHFAVMYGTNNEVIEEAKKIFHAIVCQLTNKCICDERVLWVRVSGLPKGAQMELHLFTCNALPGGPLIKQFDKGQSLPLDWSQFTLFFFESHLKLEAVKPILATIVVPVSNFVSLKHEKVAAIGVKLF</sequence>
<keyword evidence="1" id="KW-1133">Transmembrane helix</keyword>
<accession>A0ABD2PWH3</accession>
<keyword evidence="1" id="KW-0472">Membrane</keyword>
<reference evidence="2 3" key="1">
    <citation type="submission" date="2024-11" db="EMBL/GenBank/DDBJ databases">
        <title>Adaptive evolution of stress response genes in parasites aligns with host niche diversity.</title>
        <authorList>
            <person name="Hahn C."/>
            <person name="Resl P."/>
        </authorList>
    </citation>
    <scope>NUCLEOTIDE SEQUENCE [LARGE SCALE GENOMIC DNA]</scope>
    <source>
        <strain evidence="2">EGGRZ-B1_66</strain>
        <tissue evidence="2">Body</tissue>
    </source>
</reference>
<proteinExistence type="predicted"/>
<protein>
    <submittedName>
        <fullName evidence="2">Uncharacterized protein</fullName>
    </submittedName>
</protein>
<dbReference type="Proteomes" id="UP001626550">
    <property type="component" value="Unassembled WGS sequence"/>
</dbReference>
<feature type="non-terminal residue" evidence="2">
    <location>
        <position position="1"/>
    </location>
</feature>
<comment type="caution">
    <text evidence="2">The sequence shown here is derived from an EMBL/GenBank/DDBJ whole genome shotgun (WGS) entry which is preliminary data.</text>
</comment>
<name>A0ABD2PWH3_9PLAT</name>
<feature type="transmembrane region" description="Helical" evidence="1">
    <location>
        <begin position="145"/>
        <end position="167"/>
    </location>
</feature>
<evidence type="ECO:0000313" key="3">
    <source>
        <dbReference type="Proteomes" id="UP001626550"/>
    </source>
</evidence>
<keyword evidence="1" id="KW-0812">Transmembrane</keyword>